<dbReference type="KEGG" id="nhm:NHE_0377"/>
<evidence type="ECO:0000256" key="5">
    <source>
        <dbReference type="ARBA" id="ARBA00023136"/>
    </source>
</evidence>
<comment type="subcellular location">
    <subcellularLocation>
        <location evidence="1">Cell membrane</location>
        <topology evidence="1">Multi-pass membrane protein</topology>
    </subcellularLocation>
</comment>
<keyword evidence="2" id="KW-1003">Cell membrane</keyword>
<sequence length="270" mass="30709">MLYHGGSEYAGYLSFLLLLSIFPFLFFFTAVAGHIGSIVDESSYEITRKLLSLFIDGVPENIIEGIMPYIKEILEGPTQSLLTFTILGAIWTASSIVEGLKAAVNRAYNFSTDALVYEYIFRRCISIVQFLMISMTILLFLLFPTIYPLLTKNLKFLSLVVKPDWIPYNILTTFCMFFFVAALYIFFPKERQKFIDVIPGSVAVVALWIITSVSFSFYLRSFTQMSLIYGSIAGIIVIMTYFYLINLCFIYGAELNALNKRLGDDNFSGW</sequence>
<dbReference type="InterPro" id="IPR017039">
    <property type="entry name" value="Virul_fac_BrkB"/>
</dbReference>
<feature type="transmembrane region" description="Helical" evidence="6">
    <location>
        <begin position="194"/>
        <end position="215"/>
    </location>
</feature>
<dbReference type="EMBL" id="CP007481">
    <property type="protein sequence ID" value="AHX11326.1"/>
    <property type="molecule type" value="Genomic_DNA"/>
</dbReference>
<feature type="transmembrane region" description="Helical" evidence="6">
    <location>
        <begin position="12"/>
        <end position="39"/>
    </location>
</feature>
<evidence type="ECO:0000256" key="1">
    <source>
        <dbReference type="ARBA" id="ARBA00004651"/>
    </source>
</evidence>
<dbReference type="AlphaFoldDB" id="X5H429"/>
<feature type="transmembrane region" description="Helical" evidence="6">
    <location>
        <begin position="227"/>
        <end position="251"/>
    </location>
</feature>
<accession>X5H429</accession>
<dbReference type="Proteomes" id="UP000023755">
    <property type="component" value="Chromosome"/>
</dbReference>
<feature type="transmembrane region" description="Helical" evidence="6">
    <location>
        <begin position="166"/>
        <end position="187"/>
    </location>
</feature>
<gene>
    <name evidence="7" type="primary">yihY</name>
    <name evidence="7" type="ORF">NHE_0377</name>
</gene>
<keyword evidence="8" id="KW-1185">Reference proteome</keyword>
<evidence type="ECO:0000256" key="3">
    <source>
        <dbReference type="ARBA" id="ARBA00022692"/>
    </source>
</evidence>
<keyword evidence="5 6" id="KW-0472">Membrane</keyword>
<proteinExistence type="predicted"/>
<dbReference type="GO" id="GO:0005886">
    <property type="term" value="C:plasma membrane"/>
    <property type="evidence" value="ECO:0007669"/>
    <property type="project" value="UniProtKB-SubCell"/>
</dbReference>
<keyword evidence="4 6" id="KW-1133">Transmembrane helix</keyword>
<dbReference type="PANTHER" id="PTHR30213:SF0">
    <property type="entry name" value="UPF0761 MEMBRANE PROTEIN YIHY"/>
    <property type="match status" value="1"/>
</dbReference>
<dbReference type="RefSeq" id="WP_232215024.1">
    <property type="nucleotide sequence ID" value="NZ_CP007481.1"/>
</dbReference>
<evidence type="ECO:0000256" key="2">
    <source>
        <dbReference type="ARBA" id="ARBA00022475"/>
    </source>
</evidence>
<dbReference type="Pfam" id="PF03631">
    <property type="entry name" value="Virul_fac_BrkB"/>
    <property type="match status" value="1"/>
</dbReference>
<dbReference type="PANTHER" id="PTHR30213">
    <property type="entry name" value="INNER MEMBRANE PROTEIN YHJD"/>
    <property type="match status" value="1"/>
</dbReference>
<dbReference type="HOGENOM" id="CLU_045539_4_3_5"/>
<evidence type="ECO:0000256" key="6">
    <source>
        <dbReference type="SAM" id="Phobius"/>
    </source>
</evidence>
<feature type="transmembrane region" description="Helical" evidence="6">
    <location>
        <begin position="127"/>
        <end position="146"/>
    </location>
</feature>
<dbReference type="PIRSF" id="PIRSF035875">
    <property type="entry name" value="RNase_BN"/>
    <property type="match status" value="1"/>
</dbReference>
<reference evidence="7 8" key="1">
    <citation type="submission" date="2014-03" db="EMBL/GenBank/DDBJ databases">
        <title>Sequencing and Comparison of Genomes and Transcriptome Profiles of Human Ehrlichiosis Agents.</title>
        <authorList>
            <person name="Lin M."/>
            <person name="Daugherty S.C."/>
            <person name="Nagaraj S."/>
            <person name="Cheng Z."/>
            <person name="Xiong Q."/>
            <person name="Lin F.-Y."/>
            <person name="Sengamalay N."/>
            <person name="Ott S."/>
            <person name="Godinez A."/>
            <person name="Tallon L.J."/>
            <person name="Sadzewicz L."/>
            <person name="Fraser C.M."/>
            <person name="Dunning Hotopp J.C."/>
            <person name="Rikihisa Y."/>
        </authorList>
    </citation>
    <scope>NUCLEOTIDE SEQUENCE [LARGE SCALE GENOMIC DNA]</scope>
    <source>
        <strain evidence="7 8">Oregon</strain>
    </source>
</reference>
<keyword evidence="3 6" id="KW-0812">Transmembrane</keyword>
<organism evidence="7 8">
    <name type="scientific">Neorickettsia helminthoeca str. Oregon</name>
    <dbReference type="NCBI Taxonomy" id="1286528"/>
    <lineage>
        <taxon>Bacteria</taxon>
        <taxon>Pseudomonadati</taxon>
        <taxon>Pseudomonadota</taxon>
        <taxon>Alphaproteobacteria</taxon>
        <taxon>Rickettsiales</taxon>
        <taxon>Anaplasmataceae</taxon>
        <taxon>Neorickettsia</taxon>
    </lineage>
</organism>
<evidence type="ECO:0000313" key="8">
    <source>
        <dbReference type="Proteomes" id="UP000023755"/>
    </source>
</evidence>
<dbReference type="STRING" id="1286528.NHE_0377"/>
<evidence type="ECO:0000313" key="7">
    <source>
        <dbReference type="EMBL" id="AHX11326.1"/>
    </source>
</evidence>
<protein>
    <submittedName>
        <fullName evidence="7">YihY family inner membrane domain protein</fullName>
    </submittedName>
</protein>
<name>X5H429_9RICK</name>
<dbReference type="NCBIfam" id="TIGR00765">
    <property type="entry name" value="yihY_not_rbn"/>
    <property type="match status" value="1"/>
</dbReference>
<evidence type="ECO:0000256" key="4">
    <source>
        <dbReference type="ARBA" id="ARBA00022989"/>
    </source>
</evidence>